<evidence type="ECO:0000256" key="1">
    <source>
        <dbReference type="ARBA" id="ARBA00004479"/>
    </source>
</evidence>
<dbReference type="InterPro" id="IPR013517">
    <property type="entry name" value="FG-GAP"/>
</dbReference>
<dbReference type="PROSITE" id="PS51470">
    <property type="entry name" value="FG_GAP"/>
    <property type="match status" value="3"/>
</dbReference>
<evidence type="ECO:0000313" key="20">
    <source>
        <dbReference type="EMBL" id="MXQ88993.1"/>
    </source>
</evidence>
<evidence type="ECO:0000256" key="8">
    <source>
        <dbReference type="ARBA" id="ARBA00022889"/>
    </source>
</evidence>
<evidence type="ECO:0000259" key="19">
    <source>
        <dbReference type="PROSITE" id="PS50913"/>
    </source>
</evidence>
<dbReference type="GO" id="GO:0005794">
    <property type="term" value="C:Golgi apparatus"/>
    <property type="evidence" value="ECO:0007669"/>
    <property type="project" value="TreeGrafter"/>
</dbReference>
<keyword evidence="6" id="KW-0677">Repeat</keyword>
<dbReference type="Gene3D" id="2.60.40.1510">
    <property type="entry name" value="ntegrin, alpha v. Chain A, domain 3"/>
    <property type="match status" value="1"/>
</dbReference>
<dbReference type="Gene3D" id="2.60.40.1530">
    <property type="entry name" value="ntegrin, alpha v. Chain A, domain 4"/>
    <property type="match status" value="1"/>
</dbReference>
<dbReference type="InterPro" id="IPR000237">
    <property type="entry name" value="GRIP_dom"/>
</dbReference>
<dbReference type="PANTHER" id="PTHR19327">
    <property type="entry name" value="GOLGIN"/>
    <property type="match status" value="1"/>
</dbReference>
<feature type="repeat" description="FG-GAP" evidence="15">
    <location>
        <begin position="2718"/>
        <end position="2779"/>
    </location>
</feature>
<keyword evidence="8 16" id="KW-0130">Cell adhesion</keyword>
<comment type="similarity">
    <text evidence="2 16">Belongs to the integrin alpha chain family.</text>
</comment>
<gene>
    <name evidence="20" type="ORF">E5288_WYG019947</name>
</gene>
<dbReference type="SUPFAM" id="SSF69179">
    <property type="entry name" value="Integrin domains"/>
    <property type="match status" value="3"/>
</dbReference>
<keyword evidence="17" id="KW-0175">Coiled coil</keyword>
<organism evidence="20 21">
    <name type="scientific">Bos mutus</name>
    <name type="common">wild yak</name>
    <dbReference type="NCBI Taxonomy" id="72004"/>
    <lineage>
        <taxon>Eukaryota</taxon>
        <taxon>Metazoa</taxon>
        <taxon>Chordata</taxon>
        <taxon>Craniata</taxon>
        <taxon>Vertebrata</taxon>
        <taxon>Euteleostomi</taxon>
        <taxon>Mammalia</taxon>
        <taxon>Eutheria</taxon>
        <taxon>Laurasiatheria</taxon>
        <taxon>Artiodactyla</taxon>
        <taxon>Ruminantia</taxon>
        <taxon>Pecora</taxon>
        <taxon>Bovidae</taxon>
        <taxon>Bovinae</taxon>
        <taxon>Bos</taxon>
    </lineage>
</organism>
<keyword evidence="4" id="KW-0479">Metal-binding</keyword>
<keyword evidence="13 16" id="KW-0675">Receptor</keyword>
<evidence type="ECO:0000256" key="7">
    <source>
        <dbReference type="ARBA" id="ARBA00022837"/>
    </source>
</evidence>
<proteinExistence type="inferred from homology"/>
<sequence>MVASMVSLNSSWDGFSHSGRRCCRCTNFVSSRMLGTLKLLLDQPEKEMVHAPPRAASLRLNWKAKERYGGKVIAIERKIRSASSSSSTPTRTRSRTSSFTESLDEGTPNRENASFQATKSPDSVNGSEPTTPQSSDTQSFAQKLQLRVPSVESLFRSPVKESLVRSSSKESLVRTSSRESLNRFDLDSSAAFFDPPSDMESETEDSLGNLDSLSKEQLIQWLRRTERRLNGYKGKCCELVTAYQTLHREKKKLQGILSQSQDKALRRIGELREELQMDQQAKKHLQEEFDASLEEKDQYISVLQTQVSLLKQRLRNGPVNADLPKPLPQTEPEAEGVTKENTGSDVEPVVGDGASAKAVEALQQRVKRQENLLQRCKETIRSHKEQCAQLTSEKEALQEQLDERLQELEKMKELHMAEKTKLITQLRDAKNLIEQLEQDKGMVIAETKRQMHETLEMKEEEIAQLRSRIKQMTTQGEELREQKEKSERAAFEELEKALSTAQKTEEARRKMKAEMDEQIKAIEKASEEERVRLQQELSCVKQEVVDVTKKSSEQIAKLQKLHEEELASKEQELTKKLQTQETEFQEQMRIALEKSQSEYLKITQEKDQQESLALEELELQKKAILTESENKLRDLKQEAETYRTRILELESSLEKSLQENKNQSEDLTSHLEAEKNKHNKEITIMVEKHKTELESLQHQQDNIWTEKLQVLKQQHQTEMEELREKYEQEKETLVKDRETLFQAHIEEMNEKTLEKLDVKQTELESLSSELSEVLKTRDKLEEELSVLKDQADRVKQELEAKLDEQKNHHQQQVDNIIKEQEISIQRTEKALKDEINQLGLLLKEKDRHLKEHQARVESLEADIKRSEGELQQASTKLELFQSLQNTTHEQAKVHEEQLAQLQQQLLDLETERILLTKQVAEVEAQKKDVCAELDAHKIQVQDLLQKLEKQNREMEEKVKSLTQLYESQLKDNNTEQEQRKQLLMEKENVILQMREAQSKEIEILKQKLSAKEDSIRVLQEEYEAKFKNQEKKMEKIKQKAKEMQEILKKKLLDQEAKLKKELENTALELSQKEKQFNAKILEMAQANSAGINDAVSRLETNQKEQIESLTEAHRRELDDFIAVWERKLSQQAEELQEKHDIQLQEKEQEVAELKQKMLLFGCEKEEMNKEMAWLKEEGARQDTALKELQGQLKQNAALMDSLTQNEAKLKAELEKLEVDLNGSLKENIFLQGQVAELKVLAEKDRLKVLEFTEKLKTTDEEFQSLKSSHDSSKKSLEDKSLEFKKLSEELAVQLDIYSKKTEALLQAKTSELIDISSSKISAILCRISHCQQHTAKVKEALLSKTCQVSELEAQLRQLTEEQNILNSSFQHAAHQLEEKESQIQSMKADIEGLVTEKEALQKEGGNQQQAASEKESCITQLKKELSENINAVTMMKEELKEKKAEISSLSKQLADLNAQLQNSISLAEKEAAISSLSKRHDEAQQELLDQVQDLSLKVETLSKEKTSALEQADHLSIKFSEWKKKAQSRFTQYQNTSKELQVQLELKTKETSEKEEQLTLLKEDLDQQKKRFEYLKSEMEDKKSEMEKRDFNLETELKTQTVRIVELEEHVAQKTIEIESLNEVLKNYHQQKDSEQKEMIQKLQHIQELGEEKDNRVKEAEEKVLRLEEQASSMKSELESVKKELDHVNSIVKGKEEELKALEDRLELEGAAKLAELKKKAEQKIAAIKKQLLSQMEEKEQQYRKDKESHLSELTTKLQERDREIHILEEKLKSAESSPQSETSVVPRLSENVAVCTEQEEADSQGCVHNACEEKLGVLQRNLIEKEMLVQRLEQEKEEIISSHSEIQCKYQELLIKIEQAEAKQHEDRVMINQLQEELEGKNKKHSLVSSQHLEAEGDKNNTGAKQNLENVVDNVQKTLQGEDLTCQILEQKMKELDSCLLKEREGHRIEIEELTSKLESLQALQQMNGKSKPTEVLEEGAEGKSTSHVVQPSSLSNMEADHNDLEFKLAGAEQEKRKLSQEVVKLQKDIRMLRKEHQQELDIIKKEYEKEMEEKIKQEQEDLELKHNSTLKQLMREFHTQLAQKEQELEMTIKETIDKAQEVEAELLESHQEETNQLYKKIAEKEDDLKRTAKRYEEILDAREEEMTAKVMDLQTQFEDLQKKYQQRLEQEETPGSDKVRGPGLGFTQSDLLFFQTQLAQKTTLISDSKLKEQEFREQIHNLEDRLKKYEKNVYATTVGTPYRGGNLYHTDVSLFGEPTEFEYLRKVLFEYMMGRETKTMAKVITTVLKFPDDQTQKILEREDARLMLALVIGIFDREVVCPVDFEFGREGGLGRSRISPANSRASEEANSLAGLWSSLTGLQPRVLVGAPKADSKYSTSVKSPGAVFKCRVHTNPDRRCTELDMARGKNRGMPCGKTCREDRDDEWMGVSLARQPKADGRVLACAHRWKNIYYETDHILPHGFCYIVPSNLQAKGRTLIPCYEEYKKKYGEEHGSCQAGIAGFFTEELVVMGAPGSFYWSGTVKVLNLTDNTYFKLNDEVIMNRRYTYLGYAVTAGHFSHVSSTDVVGGAPQDEGIGKVYIFRADRRSGTLIKIFQASGKKMGSYFGSSLCAVDLNTDGLSDLLVGAPMFSEIRDEGQVTVYINKGNGVLEEQLTLSGDGAYNAHFGESIASLGDLDDDGFPDVAIGAPKEDDFSGAVYIYHGDARGMVPQYSMKLSGRKISPVLRMFGQSISGGIDMDGNSYPDVTVGAFMSDSVVLLRARPVITVDVSIFLPASINITAPQCHDGQQPVNCLNVTACFSFHGKHVPGEIGLNYVLTADVAKKEKSQLPRVYLVLLGESVGQVSEKLRLVHLEETCHHYVAHVKRRVQDVISPIVFEAAYSLGEHVTGEEEKELPALTPVLRWKKGQKIAQKNQTVFERNCRSEDCAADLQLQGHLLLSSVDEKTPYLALGAVKNISLNISISNLGDDAYDANVSFNVSRELFFINMWQKEEMGISCELLELDFLKCSVGFPFMRSKSKYEFSVIFDTSHLSGEEEVLSFIVTAQSGNVERSESLHNNVLTLTVPLMHEVDTSITGIMSPTSFVYGESVDASNFIQLDDLECHFQPLNVTLQVYNTGPSTLPGSSVSMSFPNRLSPGGAEMFHVQEMVVGQEKGNCSFQKNPTPCIIPQEQENIFHTIFAFFTKSGRKVLDCEKTGISCLTMHCNLSALAKEESRTIDIYMLLNTEILKKDSSSVIQFMTHAKVKVDPSLRVVEVASGNPEEMTVVFEALHNLEPRGYVVGWIIAISLLVGILIFLLLAVLLWKMGFFRRRYKEIIEAEKNRKENEDSWDWVQKNQ</sequence>
<dbReference type="InterPro" id="IPR048285">
    <property type="entry name" value="Integrin_alpha_Ig-like_2"/>
</dbReference>
<keyword evidence="7" id="KW-0106">Calcium</keyword>
<dbReference type="FunFam" id="2.60.40.1530:FF:000005">
    <property type="entry name" value="Integrin, alpha 9"/>
    <property type="match status" value="1"/>
</dbReference>
<dbReference type="Gene3D" id="2.130.10.130">
    <property type="entry name" value="Integrin alpha, N-terminal"/>
    <property type="match status" value="1"/>
</dbReference>
<dbReference type="EMBL" id="VBQZ03000051">
    <property type="protein sequence ID" value="MXQ88993.1"/>
    <property type="molecule type" value="Genomic_DNA"/>
</dbReference>
<feature type="transmembrane region" description="Helical" evidence="16">
    <location>
        <begin position="3283"/>
        <end position="3307"/>
    </location>
</feature>
<dbReference type="InterPro" id="IPR000413">
    <property type="entry name" value="Integrin_alpha"/>
</dbReference>
<dbReference type="InterPro" id="IPR018184">
    <property type="entry name" value="Integrin_alpha_C_CS"/>
</dbReference>
<dbReference type="InterPro" id="IPR032695">
    <property type="entry name" value="Integrin_dom_sf"/>
</dbReference>
<dbReference type="PROSITE" id="PS50913">
    <property type="entry name" value="GRIP"/>
    <property type="match status" value="1"/>
</dbReference>
<evidence type="ECO:0000256" key="17">
    <source>
        <dbReference type="SAM" id="Coils"/>
    </source>
</evidence>
<feature type="coiled-coil region" evidence="17">
    <location>
        <begin position="359"/>
        <end position="1079"/>
    </location>
</feature>
<feature type="coiled-coil region" evidence="17">
    <location>
        <begin position="1816"/>
        <end position="1892"/>
    </location>
</feature>
<keyword evidence="21" id="KW-1185">Reference proteome</keyword>
<feature type="repeat" description="FG-GAP" evidence="15">
    <location>
        <begin position="2656"/>
        <end position="2713"/>
    </location>
</feature>
<evidence type="ECO:0000256" key="3">
    <source>
        <dbReference type="ARBA" id="ARBA00022692"/>
    </source>
</evidence>
<evidence type="ECO:0000256" key="9">
    <source>
        <dbReference type="ARBA" id="ARBA00022989"/>
    </source>
</evidence>
<evidence type="ECO:0000256" key="11">
    <source>
        <dbReference type="ARBA" id="ARBA00023136"/>
    </source>
</evidence>
<feature type="coiled-coil region" evidence="17">
    <location>
        <begin position="1125"/>
        <end position="1226"/>
    </location>
</feature>
<evidence type="ECO:0000256" key="15">
    <source>
        <dbReference type="PROSITE-ProRule" id="PRU00803"/>
    </source>
</evidence>
<dbReference type="SMART" id="SM00191">
    <property type="entry name" value="Int_alpha"/>
    <property type="match status" value="5"/>
</dbReference>
<keyword evidence="5" id="KW-0732">Signal</keyword>
<dbReference type="PANTHER" id="PTHR19327:SF0">
    <property type="entry name" value="GOLGIN SUBFAMILY A MEMBER 4"/>
    <property type="match status" value="1"/>
</dbReference>
<comment type="caution">
    <text evidence="20">The sequence shown here is derived from an EMBL/GenBank/DDBJ whole genome shotgun (WGS) entry which is preliminary data.</text>
</comment>
<feature type="repeat" description="FG-GAP" evidence="15">
    <location>
        <begin position="2595"/>
        <end position="2654"/>
    </location>
</feature>
<feature type="region of interest" description="Disordered" evidence="18">
    <location>
        <begin position="80"/>
        <end position="141"/>
    </location>
</feature>
<protein>
    <recommendedName>
        <fullName evidence="19">GRIP domain-containing protein</fullName>
    </recommendedName>
</protein>
<evidence type="ECO:0000256" key="16">
    <source>
        <dbReference type="RuleBase" id="RU003762"/>
    </source>
</evidence>
<dbReference type="Pfam" id="PF01839">
    <property type="entry name" value="FG-GAP"/>
    <property type="match status" value="2"/>
</dbReference>
<dbReference type="FunFam" id="2.60.40.1510:FF:000013">
    <property type="entry name" value="Integrin, alpha 9"/>
    <property type="match status" value="1"/>
</dbReference>
<dbReference type="FunFam" id="2.130.10.130:FF:000006">
    <property type="entry name" value="Integrin, alpha 9"/>
    <property type="match status" value="1"/>
</dbReference>
<evidence type="ECO:0000256" key="5">
    <source>
        <dbReference type="ARBA" id="ARBA00022729"/>
    </source>
</evidence>
<dbReference type="Pfam" id="PF20806">
    <property type="entry name" value="Integrin_A_Ig_3"/>
    <property type="match status" value="1"/>
</dbReference>
<evidence type="ECO:0000256" key="4">
    <source>
        <dbReference type="ARBA" id="ARBA00022723"/>
    </source>
</evidence>
<keyword evidence="3 16" id="KW-0812">Transmembrane</keyword>
<evidence type="ECO:0000256" key="18">
    <source>
        <dbReference type="SAM" id="MobiDB-lite"/>
    </source>
</evidence>
<dbReference type="GO" id="GO:0008305">
    <property type="term" value="C:integrin complex"/>
    <property type="evidence" value="ECO:0007669"/>
    <property type="project" value="InterPro"/>
</dbReference>
<feature type="coiled-coil region" evidence="17">
    <location>
        <begin position="1996"/>
        <end position="2172"/>
    </location>
</feature>
<dbReference type="Gene3D" id="1.20.5.930">
    <property type="entry name" value="Bicelle-embedded integrin alpha(iib) transmembrane segment"/>
    <property type="match status" value="1"/>
</dbReference>
<feature type="coiled-coil region" evidence="17">
    <location>
        <begin position="2207"/>
        <end position="2234"/>
    </location>
</feature>
<feature type="coiled-coil region" evidence="17">
    <location>
        <begin position="1341"/>
        <end position="1778"/>
    </location>
</feature>
<evidence type="ECO:0000256" key="12">
    <source>
        <dbReference type="ARBA" id="ARBA00023157"/>
    </source>
</evidence>
<dbReference type="PROSITE" id="PS00242">
    <property type="entry name" value="INTEGRIN_ALPHA"/>
    <property type="match status" value="1"/>
</dbReference>
<dbReference type="InterPro" id="IPR048286">
    <property type="entry name" value="Integrin_alpha_Ig-like_3"/>
</dbReference>
<reference evidence="20" key="1">
    <citation type="submission" date="2019-10" db="EMBL/GenBank/DDBJ databases">
        <title>The sequence and de novo assembly of the wild yak genome.</title>
        <authorList>
            <person name="Liu Y."/>
        </authorList>
    </citation>
    <scope>NUCLEOTIDE SEQUENCE [LARGE SCALE GENOMIC DNA]</scope>
    <source>
        <strain evidence="20">WY2019</strain>
    </source>
</reference>
<keyword evidence="10 16" id="KW-0401">Integrin</keyword>
<keyword evidence="14" id="KW-0325">Glycoprotein</keyword>
<dbReference type="InterPro" id="IPR013519">
    <property type="entry name" value="Int_alpha_beta-p"/>
</dbReference>
<dbReference type="Pfam" id="PF08441">
    <property type="entry name" value="Integrin_A_Ig_1"/>
    <property type="match status" value="1"/>
</dbReference>
<dbReference type="SUPFAM" id="SSF69318">
    <property type="entry name" value="Integrin alpha N-terminal domain"/>
    <property type="match status" value="1"/>
</dbReference>
<evidence type="ECO:0000256" key="10">
    <source>
        <dbReference type="ARBA" id="ARBA00023037"/>
    </source>
</evidence>
<dbReference type="SMART" id="SM00755">
    <property type="entry name" value="Grip"/>
    <property type="match status" value="1"/>
</dbReference>
<comment type="subcellular location">
    <subcellularLocation>
        <location evidence="1 16">Membrane</location>
        <topology evidence="1 16">Single-pass type I membrane protein</topology>
    </subcellularLocation>
</comment>
<dbReference type="Proteomes" id="UP000322234">
    <property type="component" value="Unassembled WGS sequence"/>
</dbReference>
<accession>A0A6B0RNS5</accession>
<dbReference type="GO" id="GO:0046872">
    <property type="term" value="F:metal ion binding"/>
    <property type="evidence" value="ECO:0007669"/>
    <property type="project" value="UniProtKB-KW"/>
</dbReference>
<dbReference type="PRINTS" id="PR01185">
    <property type="entry name" value="INTEGRINA"/>
</dbReference>
<dbReference type="FunFam" id="2.60.40.1460:FF:000007">
    <property type="entry name" value="Integrin subunit alpha 9"/>
    <property type="match status" value="1"/>
</dbReference>
<feature type="compositionally biased region" description="Polar residues" evidence="18">
    <location>
        <begin position="109"/>
        <end position="141"/>
    </location>
</feature>
<dbReference type="GO" id="GO:0031267">
    <property type="term" value="F:small GTPase binding"/>
    <property type="evidence" value="ECO:0007669"/>
    <property type="project" value="TreeGrafter"/>
</dbReference>
<evidence type="ECO:0000256" key="14">
    <source>
        <dbReference type="ARBA" id="ARBA00023180"/>
    </source>
</evidence>
<feature type="compositionally biased region" description="Low complexity" evidence="18">
    <location>
        <begin position="81"/>
        <end position="101"/>
    </location>
</feature>
<evidence type="ECO:0000313" key="21">
    <source>
        <dbReference type="Proteomes" id="UP000322234"/>
    </source>
</evidence>
<evidence type="ECO:0000256" key="6">
    <source>
        <dbReference type="ARBA" id="ARBA00022737"/>
    </source>
</evidence>
<dbReference type="GO" id="GO:0007155">
    <property type="term" value="P:cell adhesion"/>
    <property type="evidence" value="ECO:0007669"/>
    <property type="project" value="UniProtKB-KW"/>
</dbReference>
<feature type="region of interest" description="Disordered" evidence="18">
    <location>
        <begin position="317"/>
        <end position="348"/>
    </location>
</feature>
<dbReference type="GO" id="GO:0007229">
    <property type="term" value="P:integrin-mediated signaling pathway"/>
    <property type="evidence" value="ECO:0007669"/>
    <property type="project" value="UniProtKB-KW"/>
</dbReference>
<keyword evidence="11 16" id="KW-0472">Membrane</keyword>
<dbReference type="Pfam" id="PF20805">
    <property type="entry name" value="Integrin_A_Ig_2"/>
    <property type="match status" value="1"/>
</dbReference>
<feature type="domain" description="GRIP" evidence="19">
    <location>
        <begin position="2256"/>
        <end position="2303"/>
    </location>
</feature>
<keyword evidence="12" id="KW-1015">Disulfide bond</keyword>
<dbReference type="InterPro" id="IPR013649">
    <property type="entry name" value="Integrin_alpha_Ig-like_1"/>
</dbReference>
<dbReference type="Pfam" id="PF01465">
    <property type="entry name" value="GRIP"/>
    <property type="match status" value="1"/>
</dbReference>
<dbReference type="Gene3D" id="1.10.220.60">
    <property type="entry name" value="GRIP domain"/>
    <property type="match status" value="1"/>
</dbReference>
<dbReference type="GO" id="GO:0048193">
    <property type="term" value="P:Golgi vesicle transport"/>
    <property type="evidence" value="ECO:0007669"/>
    <property type="project" value="TreeGrafter"/>
</dbReference>
<dbReference type="InterPro" id="IPR028994">
    <property type="entry name" value="Integrin_alpha_N"/>
</dbReference>
<name>A0A6B0RNS5_9CETA</name>
<evidence type="ECO:0000256" key="2">
    <source>
        <dbReference type="ARBA" id="ARBA00008054"/>
    </source>
</evidence>
<dbReference type="SUPFAM" id="SSF101283">
    <property type="entry name" value="GRIP domain"/>
    <property type="match status" value="1"/>
</dbReference>
<keyword evidence="9 16" id="KW-1133">Transmembrane helix</keyword>
<dbReference type="Gene3D" id="2.60.40.1460">
    <property type="entry name" value="Integrin domains. Chain A, domain 2"/>
    <property type="match status" value="1"/>
</dbReference>
<evidence type="ECO:0000256" key="13">
    <source>
        <dbReference type="ARBA" id="ARBA00023170"/>
    </source>
</evidence>